<keyword evidence="8" id="KW-1185">Reference proteome</keyword>
<dbReference type="PANTHER" id="PTHR43046:SF12">
    <property type="entry name" value="GDP-MANNOSE MANNOSYL HYDROLASE"/>
    <property type="match status" value="1"/>
</dbReference>
<evidence type="ECO:0000256" key="3">
    <source>
        <dbReference type="ARBA" id="ARBA00022801"/>
    </source>
</evidence>
<evidence type="ECO:0000313" key="8">
    <source>
        <dbReference type="Proteomes" id="UP001272987"/>
    </source>
</evidence>
<evidence type="ECO:0000256" key="2">
    <source>
        <dbReference type="ARBA" id="ARBA00005582"/>
    </source>
</evidence>
<dbReference type="EMBL" id="JARAWP010000055">
    <property type="protein sequence ID" value="MDX3025789.1"/>
    <property type="molecule type" value="Genomic_DNA"/>
</dbReference>
<comment type="caution">
    <text evidence="7">The sequence shown here is derived from an EMBL/GenBank/DDBJ whole genome shotgun (WGS) entry which is preliminary data.</text>
</comment>
<gene>
    <name evidence="7" type="ORF">PV666_49210</name>
</gene>
<evidence type="ECO:0000256" key="4">
    <source>
        <dbReference type="ARBA" id="ARBA00022842"/>
    </source>
</evidence>
<evidence type="ECO:0000313" key="7">
    <source>
        <dbReference type="EMBL" id="MDX3025789.1"/>
    </source>
</evidence>
<organism evidence="7 8">
    <name type="scientific">Streptomyces acidiscabies</name>
    <dbReference type="NCBI Taxonomy" id="42234"/>
    <lineage>
        <taxon>Bacteria</taxon>
        <taxon>Bacillati</taxon>
        <taxon>Actinomycetota</taxon>
        <taxon>Actinomycetes</taxon>
        <taxon>Kitasatosporales</taxon>
        <taxon>Streptomycetaceae</taxon>
        <taxon>Streptomyces</taxon>
    </lineage>
</organism>
<sequence length="185" mass="19985">MTEKTIATGSAPWIPVPHRMEVVSADTYPPQHLTTAAFGLVSEAQGHLLLTHVNLPGRGWDVPGGHIDPGEDARQTAAREITEETGLLVPAEALTLLGWQRFTLHERPHAGYPYPFPVSYTLMFTALTSLADPPVDPPPYSECGPAGWFTPAQVRQRCAACTWLPFLALSGEARPHADRTSGPGT</sequence>
<evidence type="ECO:0000256" key="5">
    <source>
        <dbReference type="RuleBase" id="RU003476"/>
    </source>
</evidence>
<protein>
    <submittedName>
        <fullName evidence="7">NUDIX hydrolase</fullName>
    </submittedName>
</protein>
<evidence type="ECO:0000256" key="1">
    <source>
        <dbReference type="ARBA" id="ARBA00001946"/>
    </source>
</evidence>
<dbReference type="PRINTS" id="PR00502">
    <property type="entry name" value="NUDIXFAMILY"/>
</dbReference>
<name>A0ABU4MCF8_9ACTN</name>
<evidence type="ECO:0000259" key="6">
    <source>
        <dbReference type="PROSITE" id="PS51462"/>
    </source>
</evidence>
<dbReference type="GO" id="GO:0016787">
    <property type="term" value="F:hydrolase activity"/>
    <property type="evidence" value="ECO:0007669"/>
    <property type="project" value="UniProtKB-KW"/>
</dbReference>
<dbReference type="PROSITE" id="PS00893">
    <property type="entry name" value="NUDIX_BOX"/>
    <property type="match status" value="1"/>
</dbReference>
<dbReference type="Gene3D" id="3.90.79.10">
    <property type="entry name" value="Nucleoside Triphosphate Pyrophosphohydrolase"/>
    <property type="match status" value="1"/>
</dbReference>
<dbReference type="PANTHER" id="PTHR43046">
    <property type="entry name" value="GDP-MANNOSE MANNOSYL HYDROLASE"/>
    <property type="match status" value="1"/>
</dbReference>
<dbReference type="Proteomes" id="UP001272987">
    <property type="component" value="Unassembled WGS sequence"/>
</dbReference>
<feature type="domain" description="Nudix hydrolase" evidence="6">
    <location>
        <begin position="30"/>
        <end position="171"/>
    </location>
</feature>
<dbReference type="InterPro" id="IPR020084">
    <property type="entry name" value="NUDIX_hydrolase_CS"/>
</dbReference>
<dbReference type="InterPro" id="IPR020476">
    <property type="entry name" value="Nudix_hydrolase"/>
</dbReference>
<dbReference type="InterPro" id="IPR000086">
    <property type="entry name" value="NUDIX_hydrolase_dom"/>
</dbReference>
<accession>A0ABU4MCF8</accession>
<dbReference type="RefSeq" id="WP_319167708.1">
    <property type="nucleotide sequence ID" value="NZ_JARAWP010000055.1"/>
</dbReference>
<keyword evidence="4" id="KW-0460">Magnesium</keyword>
<reference evidence="7 8" key="1">
    <citation type="journal article" date="2023" name="Microb. Genom.">
        <title>Mesoterricola silvestris gen. nov., sp. nov., Mesoterricola sediminis sp. nov., Geothrix oryzae sp. nov., Geothrix edaphica sp. nov., Geothrix rubra sp. nov., and Geothrix limicola sp. nov., six novel members of Acidobacteriota isolated from soils.</title>
        <authorList>
            <person name="Weisberg A.J."/>
            <person name="Pearce E."/>
            <person name="Kramer C.G."/>
            <person name="Chang J.H."/>
            <person name="Clarke C.R."/>
        </authorList>
    </citation>
    <scope>NUCLEOTIDE SEQUENCE [LARGE SCALE GENOMIC DNA]</scope>
    <source>
        <strain evidence="7 8">NB05-1H</strain>
    </source>
</reference>
<comment type="cofactor">
    <cofactor evidence="1">
        <name>Mg(2+)</name>
        <dbReference type="ChEBI" id="CHEBI:18420"/>
    </cofactor>
</comment>
<keyword evidence="3 5" id="KW-0378">Hydrolase</keyword>
<dbReference type="Pfam" id="PF00293">
    <property type="entry name" value="NUDIX"/>
    <property type="match status" value="1"/>
</dbReference>
<dbReference type="PROSITE" id="PS51462">
    <property type="entry name" value="NUDIX"/>
    <property type="match status" value="1"/>
</dbReference>
<dbReference type="CDD" id="cd02883">
    <property type="entry name" value="NUDIX_Hydrolase"/>
    <property type="match status" value="1"/>
</dbReference>
<dbReference type="InterPro" id="IPR015797">
    <property type="entry name" value="NUDIX_hydrolase-like_dom_sf"/>
</dbReference>
<comment type="similarity">
    <text evidence="2 5">Belongs to the Nudix hydrolase family.</text>
</comment>
<proteinExistence type="inferred from homology"/>
<dbReference type="SUPFAM" id="SSF55811">
    <property type="entry name" value="Nudix"/>
    <property type="match status" value="1"/>
</dbReference>